<proteinExistence type="predicted"/>
<evidence type="ECO:0000259" key="4">
    <source>
        <dbReference type="PROSITE" id="PS01124"/>
    </source>
</evidence>
<dbReference type="EMBL" id="CP002467">
    <property type="protein sequence ID" value="ADV81800.1"/>
    <property type="molecule type" value="Genomic_DNA"/>
</dbReference>
<keyword evidence="6" id="KW-1185">Reference proteome</keyword>
<dbReference type="eggNOG" id="COG4977">
    <property type="taxonomic scope" value="Bacteria"/>
</dbReference>
<dbReference type="PROSITE" id="PS00041">
    <property type="entry name" value="HTH_ARAC_FAMILY_1"/>
    <property type="match status" value="1"/>
</dbReference>
<evidence type="ECO:0000313" key="5">
    <source>
        <dbReference type="EMBL" id="ADV81800.1"/>
    </source>
</evidence>
<dbReference type="HOGENOM" id="CLU_000445_88_4_0"/>
<dbReference type="Proteomes" id="UP000006844">
    <property type="component" value="Chromosome"/>
</dbReference>
<dbReference type="InterPro" id="IPR018062">
    <property type="entry name" value="HTH_AraC-typ_CS"/>
</dbReference>
<evidence type="ECO:0000313" key="6">
    <source>
        <dbReference type="Proteomes" id="UP000006844"/>
    </source>
</evidence>
<dbReference type="InterPro" id="IPR009057">
    <property type="entry name" value="Homeodomain-like_sf"/>
</dbReference>
<dbReference type="AlphaFoldDB" id="E8V897"/>
<dbReference type="InterPro" id="IPR018060">
    <property type="entry name" value="HTH_AraC"/>
</dbReference>
<keyword evidence="1" id="KW-0805">Transcription regulation</keyword>
<dbReference type="SUPFAM" id="SSF46689">
    <property type="entry name" value="Homeodomain-like"/>
    <property type="match status" value="2"/>
</dbReference>
<dbReference type="PROSITE" id="PS01124">
    <property type="entry name" value="HTH_ARAC_FAMILY_2"/>
    <property type="match status" value="1"/>
</dbReference>
<gene>
    <name evidence="5" type="ordered locus">AciPR4_0967</name>
</gene>
<dbReference type="GO" id="GO:0003700">
    <property type="term" value="F:DNA-binding transcription factor activity"/>
    <property type="evidence" value="ECO:0007669"/>
    <property type="project" value="InterPro"/>
</dbReference>
<keyword evidence="2" id="KW-0238">DNA-binding</keyword>
<dbReference type="PANTHER" id="PTHR46796">
    <property type="entry name" value="HTH-TYPE TRANSCRIPTIONAL ACTIVATOR RHAS-RELATED"/>
    <property type="match status" value="1"/>
</dbReference>
<keyword evidence="3" id="KW-0804">Transcription</keyword>
<dbReference type="InterPro" id="IPR050204">
    <property type="entry name" value="AraC_XylS_family_regulators"/>
</dbReference>
<dbReference type="OrthoDB" id="121508at2"/>
<feature type="domain" description="HTH araC/xylS-type" evidence="4">
    <location>
        <begin position="194"/>
        <end position="294"/>
    </location>
</feature>
<dbReference type="STRING" id="401053.AciPR4_0967"/>
<sequence>MQTAQFKTNGVFDALLRGPSISSASSRGLNWNGYVTERHRAEGFERPEAVSDRYIVALWTMLPPICEYADVPGQFVKHRKPPRAIVLAPPGIIPAIRPHGQGDFILCALEPEFVNSVEVELDQRPNAEILYRRDFVHPAFARLMELLSAEANQGGPLGRLYADHLANALAMQLLHLGSQARKNKTDKVSVLPSHRLRRVIERMQDLQVDLDLQTLAVESGYSRSHFLRMFKGSMGCTPHRYLLQLRLERAKEMLRQRKWLLSDIAVICGFSSHAHLTKVFRDVVGVSPSEYRRLL</sequence>
<evidence type="ECO:0000256" key="2">
    <source>
        <dbReference type="ARBA" id="ARBA00023125"/>
    </source>
</evidence>
<reference evidence="5 6" key="1">
    <citation type="journal article" date="2012" name="Stand. Genomic Sci.">
        <title>Complete genome sequence of Terriglobus saanensis type strain SP1PR4(T), an Acidobacteria from tundra soil.</title>
        <authorList>
            <person name="Rawat S.R."/>
            <person name="Mannisto M.K."/>
            <person name="Starovoytov V."/>
            <person name="Goodwin L."/>
            <person name="Nolan M."/>
            <person name="Hauser L."/>
            <person name="Land M."/>
            <person name="Davenport K.W."/>
            <person name="Woyke T."/>
            <person name="Haggblom M.M."/>
        </authorList>
    </citation>
    <scope>NUCLEOTIDE SEQUENCE</scope>
    <source>
        <strain evidence="6">ATCC BAA-1853 / DSM 23119 / SP1PR4</strain>
    </source>
</reference>
<dbReference type="Gene3D" id="1.10.10.60">
    <property type="entry name" value="Homeodomain-like"/>
    <property type="match status" value="2"/>
</dbReference>
<accession>E8V897</accession>
<dbReference type="SMART" id="SM00342">
    <property type="entry name" value="HTH_ARAC"/>
    <property type="match status" value="1"/>
</dbReference>
<dbReference type="PANTHER" id="PTHR46796:SF6">
    <property type="entry name" value="ARAC SUBFAMILY"/>
    <property type="match status" value="1"/>
</dbReference>
<evidence type="ECO:0000256" key="3">
    <source>
        <dbReference type="ARBA" id="ARBA00023163"/>
    </source>
</evidence>
<name>E8V897_TERSS</name>
<dbReference type="KEGG" id="tsa:AciPR4_0967"/>
<protein>
    <submittedName>
        <fullName evidence="5">Transcriptional regulator, AraC family</fullName>
    </submittedName>
</protein>
<dbReference type="Pfam" id="PF12833">
    <property type="entry name" value="HTH_18"/>
    <property type="match status" value="1"/>
</dbReference>
<dbReference type="GO" id="GO:0043565">
    <property type="term" value="F:sequence-specific DNA binding"/>
    <property type="evidence" value="ECO:0007669"/>
    <property type="project" value="InterPro"/>
</dbReference>
<evidence type="ECO:0000256" key="1">
    <source>
        <dbReference type="ARBA" id="ARBA00023015"/>
    </source>
</evidence>
<organism evidence="5 6">
    <name type="scientific">Terriglobus saanensis (strain ATCC BAA-1853 / DSM 23119 / SP1PR4)</name>
    <dbReference type="NCBI Taxonomy" id="401053"/>
    <lineage>
        <taxon>Bacteria</taxon>
        <taxon>Pseudomonadati</taxon>
        <taxon>Acidobacteriota</taxon>
        <taxon>Terriglobia</taxon>
        <taxon>Terriglobales</taxon>
        <taxon>Acidobacteriaceae</taxon>
        <taxon>Terriglobus</taxon>
    </lineage>
</organism>